<gene>
    <name evidence="3" type="ORF">JOL62DRAFT_412342</name>
</gene>
<keyword evidence="2" id="KW-0812">Transmembrane</keyword>
<protein>
    <submittedName>
        <fullName evidence="3">Uncharacterized protein</fullName>
    </submittedName>
</protein>
<accession>A0ABR1NF80</accession>
<keyword evidence="2" id="KW-0472">Membrane</keyword>
<name>A0ABR1NF80_9PEZI</name>
<organism evidence="3 4">
    <name type="scientific">Phyllosticta paracitricarpa</name>
    <dbReference type="NCBI Taxonomy" id="2016321"/>
    <lineage>
        <taxon>Eukaryota</taxon>
        <taxon>Fungi</taxon>
        <taxon>Dikarya</taxon>
        <taxon>Ascomycota</taxon>
        <taxon>Pezizomycotina</taxon>
        <taxon>Dothideomycetes</taxon>
        <taxon>Dothideomycetes incertae sedis</taxon>
        <taxon>Botryosphaeriales</taxon>
        <taxon>Phyllostictaceae</taxon>
        <taxon>Phyllosticta</taxon>
    </lineage>
</organism>
<feature type="region of interest" description="Disordered" evidence="1">
    <location>
        <begin position="7"/>
        <end position="31"/>
    </location>
</feature>
<dbReference type="Proteomes" id="UP001367316">
    <property type="component" value="Unassembled WGS sequence"/>
</dbReference>
<keyword evidence="2" id="KW-1133">Transmembrane helix</keyword>
<keyword evidence="4" id="KW-1185">Reference proteome</keyword>
<feature type="compositionally biased region" description="Basic residues" evidence="1">
    <location>
        <begin position="125"/>
        <end position="156"/>
    </location>
</feature>
<evidence type="ECO:0000256" key="2">
    <source>
        <dbReference type="SAM" id="Phobius"/>
    </source>
</evidence>
<proteinExistence type="predicted"/>
<evidence type="ECO:0000313" key="3">
    <source>
        <dbReference type="EMBL" id="KAK7613423.1"/>
    </source>
</evidence>
<comment type="caution">
    <text evidence="3">The sequence shown here is derived from an EMBL/GenBank/DDBJ whole genome shotgun (WGS) entry which is preliminary data.</text>
</comment>
<feature type="region of interest" description="Disordered" evidence="1">
    <location>
        <begin position="103"/>
        <end position="156"/>
    </location>
</feature>
<evidence type="ECO:0000256" key="1">
    <source>
        <dbReference type="SAM" id="MobiDB-lite"/>
    </source>
</evidence>
<sequence length="333" mass="35874">MMMMMMMMMSPNGCKKQSRPASQPASEAQKGRKMLWGWVGLGWVGEEERRRQQQQQQQQRQDGMDLTQGEASRRLLACLLLLALLACKLASLKDCQQPAERTNHGTAQDAHLHASSVDGGAGARGRGRGRGARARRAGSRRRSGRRVRGRRRRRRRVRRLAAAVAGLGLGGHATAAAAIIGAGLGRRRLVRRCLGAVDVWRVGSGAGRVRRGTIRIVVVVVVVVRSGGRSRGRRGAARGRSRHNRLVGGRLGGRGEAGPAVRVALRHRVGVEAVRVVLVRRGGARRHAVVVGDLVQVQGGDWGGGQEGGRGGDEDGIGAHCWRLDVVVVVLKI</sequence>
<evidence type="ECO:0000313" key="4">
    <source>
        <dbReference type="Proteomes" id="UP001367316"/>
    </source>
</evidence>
<dbReference type="EMBL" id="JBBPBF010000007">
    <property type="protein sequence ID" value="KAK7613423.1"/>
    <property type="molecule type" value="Genomic_DNA"/>
</dbReference>
<feature type="transmembrane region" description="Helical" evidence="2">
    <location>
        <begin position="160"/>
        <end position="184"/>
    </location>
</feature>
<reference evidence="3 4" key="1">
    <citation type="submission" date="2024-04" db="EMBL/GenBank/DDBJ databases">
        <title>Phyllosticta paracitricarpa is synonymous to the EU quarantine fungus P. citricarpa based on phylogenomic analyses.</title>
        <authorList>
            <consortium name="Lawrence Berkeley National Laboratory"/>
            <person name="Van ingen-buijs V.A."/>
            <person name="Van westerhoven A.C."/>
            <person name="Haridas S."/>
            <person name="Skiadas P."/>
            <person name="Martin F."/>
            <person name="Groenewald J.Z."/>
            <person name="Crous P.W."/>
            <person name="Seidl M.F."/>
        </authorList>
    </citation>
    <scope>NUCLEOTIDE SEQUENCE [LARGE SCALE GENOMIC DNA]</scope>
    <source>
        <strain evidence="3 4">CBS 141358</strain>
    </source>
</reference>